<dbReference type="Proteomes" id="UP000324222">
    <property type="component" value="Unassembled WGS sequence"/>
</dbReference>
<evidence type="ECO:0000313" key="1">
    <source>
        <dbReference type="EMBL" id="MPC43376.1"/>
    </source>
</evidence>
<dbReference type="AlphaFoldDB" id="A0A5B7FDI1"/>
<evidence type="ECO:0000313" key="2">
    <source>
        <dbReference type="Proteomes" id="UP000324222"/>
    </source>
</evidence>
<reference evidence="1 2" key="1">
    <citation type="submission" date="2019-05" db="EMBL/GenBank/DDBJ databases">
        <title>Another draft genome of Portunus trituberculatus and its Hox gene families provides insights of decapod evolution.</title>
        <authorList>
            <person name="Jeong J.-H."/>
            <person name="Song I."/>
            <person name="Kim S."/>
            <person name="Choi T."/>
            <person name="Kim D."/>
            <person name="Ryu S."/>
            <person name="Kim W."/>
        </authorList>
    </citation>
    <scope>NUCLEOTIDE SEQUENCE [LARGE SCALE GENOMIC DNA]</scope>
    <source>
        <tissue evidence="1">Muscle</tissue>
    </source>
</reference>
<comment type="caution">
    <text evidence="1">The sequence shown here is derived from an EMBL/GenBank/DDBJ whole genome shotgun (WGS) entry which is preliminary data.</text>
</comment>
<dbReference type="EMBL" id="VSRR010005803">
    <property type="protein sequence ID" value="MPC43376.1"/>
    <property type="molecule type" value="Genomic_DNA"/>
</dbReference>
<proteinExistence type="predicted"/>
<keyword evidence="2" id="KW-1185">Reference proteome</keyword>
<sequence length="103" mass="10905">MKPLHDWPLVSKGGRVGALIGSSGKESYFPSLYESVLPSASPAGVLIEGALSTTLLKMKEMAGCCTENIPVRRSHGANQGLSLTAILYVNYTLFSIGSLHTPL</sequence>
<gene>
    <name evidence="1" type="ORF">E2C01_037020</name>
</gene>
<accession>A0A5B7FDI1</accession>
<protein>
    <submittedName>
        <fullName evidence="1">Uncharacterized protein</fullName>
    </submittedName>
</protein>
<organism evidence="1 2">
    <name type="scientific">Portunus trituberculatus</name>
    <name type="common">Swimming crab</name>
    <name type="synonym">Neptunus trituberculatus</name>
    <dbReference type="NCBI Taxonomy" id="210409"/>
    <lineage>
        <taxon>Eukaryota</taxon>
        <taxon>Metazoa</taxon>
        <taxon>Ecdysozoa</taxon>
        <taxon>Arthropoda</taxon>
        <taxon>Crustacea</taxon>
        <taxon>Multicrustacea</taxon>
        <taxon>Malacostraca</taxon>
        <taxon>Eumalacostraca</taxon>
        <taxon>Eucarida</taxon>
        <taxon>Decapoda</taxon>
        <taxon>Pleocyemata</taxon>
        <taxon>Brachyura</taxon>
        <taxon>Eubrachyura</taxon>
        <taxon>Portunoidea</taxon>
        <taxon>Portunidae</taxon>
        <taxon>Portuninae</taxon>
        <taxon>Portunus</taxon>
    </lineage>
</organism>
<name>A0A5B7FDI1_PORTR</name>